<dbReference type="Proteomes" id="UP000294003">
    <property type="component" value="Unassembled WGS sequence"/>
</dbReference>
<gene>
    <name evidence="1" type="ORF">DL762_008285</name>
</gene>
<keyword evidence="2" id="KW-1185">Reference proteome</keyword>
<proteinExistence type="predicted"/>
<protein>
    <submittedName>
        <fullName evidence="1">Uncharacterized protein</fullName>
    </submittedName>
</protein>
<accession>A0ABY0GWY1</accession>
<organism evidence="1 2">
    <name type="scientific">Monosporascus cannonballus</name>
    <dbReference type="NCBI Taxonomy" id="155416"/>
    <lineage>
        <taxon>Eukaryota</taxon>
        <taxon>Fungi</taxon>
        <taxon>Dikarya</taxon>
        <taxon>Ascomycota</taxon>
        <taxon>Pezizomycotina</taxon>
        <taxon>Sordariomycetes</taxon>
        <taxon>Xylariomycetidae</taxon>
        <taxon>Xylariales</taxon>
        <taxon>Xylariales incertae sedis</taxon>
        <taxon>Monosporascus</taxon>
    </lineage>
</organism>
<evidence type="ECO:0000313" key="2">
    <source>
        <dbReference type="Proteomes" id="UP000294003"/>
    </source>
</evidence>
<evidence type="ECO:0000313" key="1">
    <source>
        <dbReference type="EMBL" id="RYO79198.1"/>
    </source>
</evidence>
<comment type="caution">
    <text evidence="1">The sequence shown here is derived from an EMBL/GenBank/DDBJ whole genome shotgun (WGS) entry which is preliminary data.</text>
</comment>
<sequence>MHIAKRIPISSKLENEIKAAAGLPISEDNLEKVDLGEGIDAFRLKTDPSQKYRGLVDQIVSEIQAGNPDAEFLYSPCAYETVETASQAIEIDPVHPLLPELR</sequence>
<dbReference type="EMBL" id="QJNS01000342">
    <property type="protein sequence ID" value="RYO79198.1"/>
    <property type="molecule type" value="Genomic_DNA"/>
</dbReference>
<reference evidence="1 2" key="1">
    <citation type="submission" date="2018-06" db="EMBL/GenBank/DDBJ databases">
        <title>Complete Genomes of Monosporascus.</title>
        <authorList>
            <person name="Robinson A.J."/>
            <person name="Natvig D.O."/>
        </authorList>
    </citation>
    <scope>NUCLEOTIDE SEQUENCE [LARGE SCALE GENOMIC DNA]</scope>
    <source>
        <strain evidence="1 2">CBS 609.92</strain>
    </source>
</reference>
<name>A0ABY0GWY1_9PEZI</name>